<sequence>MDTKQITHHALQMDKFNREGNYGNIMPLLTALDNDCVTCEQLQGTDIVRVLYRLLNTCSDHSVRRTAKHLLSKWKKLYSYPYHISKQKGSREEFTVVGESMLADKACLADRGGLAAGDASKPVELGASSGDLSSESILPTLSKQSETPATTSLGNPSPCKDSYELALRTKCIQLLLGALNPETSKEAEGRRTDMANKELQRLREEYSSRGVSEMQLPQDLEGTPTQKLRCEGSDCRVTRVSRGKLFLLAWFRQATADQDAMTFVTCSRCGEQWYHSGWVCL</sequence>
<evidence type="ECO:0000313" key="4">
    <source>
        <dbReference type="Proteomes" id="UP000694557"/>
    </source>
</evidence>
<protein>
    <submittedName>
        <fullName evidence="3">Transcription elongation factor A N-terminal and central domain containing</fullName>
    </submittedName>
</protein>
<dbReference type="Ensembl" id="ENSOKIT00005042584.1">
    <property type="protein sequence ID" value="ENSOKIP00005040363.1"/>
    <property type="gene ID" value="ENSOKIG00005017092.1"/>
</dbReference>
<reference evidence="3" key="2">
    <citation type="submission" date="2025-09" db="UniProtKB">
        <authorList>
            <consortium name="Ensembl"/>
        </authorList>
    </citation>
    <scope>IDENTIFICATION</scope>
</reference>
<evidence type="ECO:0000256" key="1">
    <source>
        <dbReference type="PROSITE-ProRule" id="PRU00649"/>
    </source>
</evidence>
<keyword evidence="1" id="KW-0539">Nucleus</keyword>
<dbReference type="SUPFAM" id="SSF47676">
    <property type="entry name" value="Conserved domain common to transcription factors TFIIS, elongin A, CRSP70"/>
    <property type="match status" value="1"/>
</dbReference>
<gene>
    <name evidence="3" type="primary">TCEANC</name>
</gene>
<dbReference type="Gene3D" id="1.20.930.10">
    <property type="entry name" value="Conserved domain common to transcription factors TFIIS, elongin A, CRSP70"/>
    <property type="match status" value="1"/>
</dbReference>
<proteinExistence type="predicted"/>
<dbReference type="GO" id="GO:0005634">
    <property type="term" value="C:nucleus"/>
    <property type="evidence" value="ECO:0007669"/>
    <property type="project" value="UniProtKB-SubCell"/>
</dbReference>
<dbReference type="GeneTree" id="ENSGT00940000162067"/>
<name>A0A8C7GCC5_ONCKI</name>
<reference evidence="3" key="1">
    <citation type="submission" date="2025-08" db="UniProtKB">
        <authorList>
            <consortium name="Ensembl"/>
        </authorList>
    </citation>
    <scope>IDENTIFICATION</scope>
</reference>
<dbReference type="PROSITE" id="PS51319">
    <property type="entry name" value="TFIIS_N"/>
    <property type="match status" value="1"/>
</dbReference>
<dbReference type="InterPro" id="IPR035441">
    <property type="entry name" value="TFIIS/LEDGF_dom_sf"/>
</dbReference>
<dbReference type="AlphaFoldDB" id="A0A8C7GCC5"/>
<evidence type="ECO:0000313" key="3">
    <source>
        <dbReference type="Ensembl" id="ENSOKIP00005040363.1"/>
    </source>
</evidence>
<dbReference type="Gene3D" id="2.20.25.10">
    <property type="match status" value="1"/>
</dbReference>
<comment type="subcellular location">
    <subcellularLocation>
        <location evidence="1">Nucleus</location>
    </subcellularLocation>
</comment>
<evidence type="ECO:0000259" key="2">
    <source>
        <dbReference type="PROSITE" id="PS51319"/>
    </source>
</evidence>
<dbReference type="InterPro" id="IPR017923">
    <property type="entry name" value="TFIIS_N"/>
</dbReference>
<organism evidence="3 4">
    <name type="scientific">Oncorhynchus kisutch</name>
    <name type="common">Coho salmon</name>
    <name type="synonym">Salmo kisutch</name>
    <dbReference type="NCBI Taxonomy" id="8019"/>
    <lineage>
        <taxon>Eukaryota</taxon>
        <taxon>Metazoa</taxon>
        <taxon>Chordata</taxon>
        <taxon>Craniata</taxon>
        <taxon>Vertebrata</taxon>
        <taxon>Euteleostomi</taxon>
        <taxon>Actinopterygii</taxon>
        <taxon>Neopterygii</taxon>
        <taxon>Teleostei</taxon>
        <taxon>Protacanthopterygii</taxon>
        <taxon>Salmoniformes</taxon>
        <taxon>Salmonidae</taxon>
        <taxon>Salmoninae</taxon>
        <taxon>Oncorhynchus</taxon>
    </lineage>
</organism>
<dbReference type="Proteomes" id="UP000694557">
    <property type="component" value="Unassembled WGS sequence"/>
</dbReference>
<keyword evidence="4" id="KW-1185">Reference proteome</keyword>
<feature type="domain" description="TFIIS N-terminal" evidence="2">
    <location>
        <begin position="1"/>
        <end position="81"/>
    </location>
</feature>
<dbReference type="Pfam" id="PF08711">
    <property type="entry name" value="Med26"/>
    <property type="match status" value="1"/>
</dbReference>
<accession>A0A8C7GCC5</accession>